<name>A0A9D2MXC9_9FIRM</name>
<proteinExistence type="predicted"/>
<feature type="region of interest" description="Disordered" evidence="1">
    <location>
        <begin position="294"/>
        <end position="314"/>
    </location>
</feature>
<dbReference type="Proteomes" id="UP000826793">
    <property type="component" value="Unassembled WGS sequence"/>
</dbReference>
<reference evidence="2" key="1">
    <citation type="journal article" date="2021" name="PeerJ">
        <title>Extensive microbial diversity within the chicken gut microbiome revealed by metagenomics and culture.</title>
        <authorList>
            <person name="Gilroy R."/>
            <person name="Ravi A."/>
            <person name="Getino M."/>
            <person name="Pursley I."/>
            <person name="Horton D.L."/>
            <person name="Alikhan N.F."/>
            <person name="Baker D."/>
            <person name="Gharbi K."/>
            <person name="Hall N."/>
            <person name="Watson M."/>
            <person name="Adriaenssens E.M."/>
            <person name="Foster-Nyarko E."/>
            <person name="Jarju S."/>
            <person name="Secka A."/>
            <person name="Antonio M."/>
            <person name="Oren A."/>
            <person name="Chaudhuri R.R."/>
            <person name="La Ragione R."/>
            <person name="Hildebrand F."/>
            <person name="Pallen M.J."/>
        </authorList>
    </citation>
    <scope>NUCLEOTIDE SEQUENCE</scope>
    <source>
        <strain evidence="2">CHK185-1770</strain>
    </source>
</reference>
<evidence type="ECO:0000313" key="3">
    <source>
        <dbReference type="Proteomes" id="UP000826793"/>
    </source>
</evidence>
<dbReference type="AlphaFoldDB" id="A0A9D2MXC9"/>
<comment type="caution">
    <text evidence="2">The sequence shown here is derived from an EMBL/GenBank/DDBJ whole genome shotgun (WGS) entry which is preliminary data.</text>
</comment>
<accession>A0A9D2MXC9</accession>
<protein>
    <submittedName>
        <fullName evidence="2">Uncharacterized protein</fullName>
    </submittedName>
</protein>
<feature type="compositionally biased region" description="Low complexity" evidence="1">
    <location>
        <begin position="298"/>
        <end position="314"/>
    </location>
</feature>
<dbReference type="EMBL" id="DWXG01000061">
    <property type="protein sequence ID" value="HJB98467.1"/>
    <property type="molecule type" value="Genomic_DNA"/>
</dbReference>
<evidence type="ECO:0000256" key="1">
    <source>
        <dbReference type="SAM" id="MobiDB-lite"/>
    </source>
</evidence>
<organism evidence="2 3">
    <name type="scientific">Candidatus Acutalibacter pullicola</name>
    <dbReference type="NCBI Taxonomy" id="2838417"/>
    <lineage>
        <taxon>Bacteria</taxon>
        <taxon>Bacillati</taxon>
        <taxon>Bacillota</taxon>
        <taxon>Clostridia</taxon>
        <taxon>Eubacteriales</taxon>
        <taxon>Acutalibacteraceae</taxon>
        <taxon>Acutalibacter</taxon>
    </lineage>
</organism>
<reference evidence="2" key="2">
    <citation type="submission" date="2021-04" db="EMBL/GenBank/DDBJ databases">
        <authorList>
            <person name="Gilroy R."/>
        </authorList>
    </citation>
    <scope>NUCLEOTIDE SEQUENCE</scope>
    <source>
        <strain evidence="2">CHK185-1770</strain>
    </source>
</reference>
<gene>
    <name evidence="2" type="ORF">H9710_07800</name>
</gene>
<sequence length="314" mass="35121">MKEGLVQKSAAPPEMEKINRYTRRPYSPEEVYTFSLVLCDNEVDRDFERFSREALEGLRELFRGKTLLFDHQRTAAGQTGRIYDTGLEEDPGRITQAGEPYTRLTARAYLPRTEKTRETVELIESGILKEVSVGCSMKRSVCSLCGKERCEHVKGRTYGGKVCHRVLCDPADAYECSFVAVPAQRAAGVVKYYEGGRAMDYEKCLEAAGAEGLRLTGEQTRELAGQIKAWKEEARWGRSYREKLRGQVLKCSALLQPDLPRAVMESALQGLTVEELSTMAETYEKMAGRKFPLRPQLAGEPAPGEAGENGAFQI</sequence>
<evidence type="ECO:0000313" key="2">
    <source>
        <dbReference type="EMBL" id="HJB98467.1"/>
    </source>
</evidence>